<keyword evidence="1" id="KW-0812">Transmembrane</keyword>
<dbReference type="KEGG" id="sbk:SHEWBE_2210"/>
<keyword evidence="1" id="KW-1133">Transmembrane helix</keyword>
<name>A0A330M0T7_9GAMM</name>
<dbReference type="Proteomes" id="UP000250123">
    <property type="component" value="Chromosome SHEWBE"/>
</dbReference>
<feature type="transmembrane region" description="Helical" evidence="1">
    <location>
        <begin position="12"/>
        <end position="30"/>
    </location>
</feature>
<evidence type="ECO:0000256" key="1">
    <source>
        <dbReference type="SAM" id="Phobius"/>
    </source>
</evidence>
<proteinExistence type="predicted"/>
<gene>
    <name evidence="2" type="ORF">SHEWBE_2210</name>
</gene>
<evidence type="ECO:0000313" key="2">
    <source>
        <dbReference type="EMBL" id="SQH76176.1"/>
    </source>
</evidence>
<keyword evidence="1" id="KW-0472">Membrane</keyword>
<sequence>MVLAFANVESVVTLICVFLLSGIVMGNLAFRAGLGIKRWTLLDLLIGPVAYPLFNTHKHYAWRRSVGKSSGSLKC</sequence>
<dbReference type="EMBL" id="LS483452">
    <property type="protein sequence ID" value="SQH76176.1"/>
    <property type="molecule type" value="Genomic_DNA"/>
</dbReference>
<accession>A0A330M0T7</accession>
<organism evidence="2 3">
    <name type="scientific">Shewanella benthica</name>
    <dbReference type="NCBI Taxonomy" id="43661"/>
    <lineage>
        <taxon>Bacteria</taxon>
        <taxon>Pseudomonadati</taxon>
        <taxon>Pseudomonadota</taxon>
        <taxon>Gammaproteobacteria</taxon>
        <taxon>Alteromonadales</taxon>
        <taxon>Shewanellaceae</taxon>
        <taxon>Shewanella</taxon>
    </lineage>
</organism>
<protein>
    <submittedName>
        <fullName evidence="2">Uncharacterized protein</fullName>
    </submittedName>
</protein>
<dbReference type="AlphaFoldDB" id="A0A330M0T7"/>
<reference evidence="3" key="1">
    <citation type="submission" date="2018-06" db="EMBL/GenBank/DDBJ databases">
        <authorList>
            <person name="Cea G.-C."/>
            <person name="William W."/>
        </authorList>
    </citation>
    <scope>NUCLEOTIDE SEQUENCE [LARGE SCALE GENOMIC DNA]</scope>
    <source>
        <strain evidence="3">DB21MT-2</strain>
    </source>
</reference>
<evidence type="ECO:0000313" key="3">
    <source>
        <dbReference type="Proteomes" id="UP000250123"/>
    </source>
</evidence>